<dbReference type="InterPro" id="IPR012349">
    <property type="entry name" value="Split_barrel_FMN-bd"/>
</dbReference>
<dbReference type="Proteomes" id="UP001157126">
    <property type="component" value="Unassembled WGS sequence"/>
</dbReference>
<comment type="caution">
    <text evidence="1">The sequence shown here is derived from an EMBL/GenBank/DDBJ whole genome shotgun (WGS) entry which is preliminary data.</text>
</comment>
<dbReference type="EMBL" id="BSUO01000001">
    <property type="protein sequence ID" value="GMA39639.1"/>
    <property type="molecule type" value="Genomic_DNA"/>
</dbReference>
<protein>
    <submittedName>
        <fullName evidence="1">Uncharacterized protein</fullName>
    </submittedName>
</protein>
<sequence length="78" mass="8129">MTRKEIEATLAMELPITEGSWLMKARTGWPSSNEEAGAEADVWAGVVPVVRGHGTAEPAPWATDLPVPESVAALGCAG</sequence>
<evidence type="ECO:0000313" key="2">
    <source>
        <dbReference type="Proteomes" id="UP001157126"/>
    </source>
</evidence>
<keyword evidence="2" id="KW-1185">Reference proteome</keyword>
<reference evidence="2" key="1">
    <citation type="journal article" date="2019" name="Int. J. Syst. Evol. Microbiol.">
        <title>The Global Catalogue of Microorganisms (GCM) 10K type strain sequencing project: providing services to taxonomists for standard genome sequencing and annotation.</title>
        <authorList>
            <consortium name="The Broad Institute Genomics Platform"/>
            <consortium name="The Broad Institute Genome Sequencing Center for Infectious Disease"/>
            <person name="Wu L."/>
            <person name="Ma J."/>
        </authorList>
    </citation>
    <scope>NUCLEOTIDE SEQUENCE [LARGE SCALE GENOMIC DNA]</scope>
    <source>
        <strain evidence="2">NBRC 113072</strain>
    </source>
</reference>
<accession>A0ABQ6IP20</accession>
<gene>
    <name evidence="1" type="ORF">GCM10025883_16840</name>
</gene>
<dbReference type="Gene3D" id="2.30.110.10">
    <property type="entry name" value="Electron Transport, Fmn-binding Protein, Chain A"/>
    <property type="match status" value="1"/>
</dbReference>
<proteinExistence type="predicted"/>
<name>A0ABQ6IP20_9MICO</name>
<evidence type="ECO:0000313" key="1">
    <source>
        <dbReference type="EMBL" id="GMA39639.1"/>
    </source>
</evidence>
<organism evidence="1 2">
    <name type="scientific">Mobilicoccus caccae</name>
    <dbReference type="NCBI Taxonomy" id="1859295"/>
    <lineage>
        <taxon>Bacteria</taxon>
        <taxon>Bacillati</taxon>
        <taxon>Actinomycetota</taxon>
        <taxon>Actinomycetes</taxon>
        <taxon>Micrococcales</taxon>
        <taxon>Dermatophilaceae</taxon>
        <taxon>Mobilicoccus</taxon>
    </lineage>
</organism>
<dbReference type="RefSeq" id="WP_284305980.1">
    <property type="nucleotide sequence ID" value="NZ_BSUO01000001.1"/>
</dbReference>